<gene>
    <name evidence="1" type="ORF">D8674_036100</name>
</gene>
<dbReference type="EMBL" id="SMOL01000458">
    <property type="protein sequence ID" value="KAB2613784.1"/>
    <property type="molecule type" value="Genomic_DNA"/>
</dbReference>
<evidence type="ECO:0000313" key="1">
    <source>
        <dbReference type="EMBL" id="KAB2613784.1"/>
    </source>
</evidence>
<reference evidence="1 2" key="3">
    <citation type="submission" date="2019-11" db="EMBL/GenBank/DDBJ databases">
        <title>A de novo genome assembly of a pear dwarfing rootstock.</title>
        <authorList>
            <person name="Wang F."/>
            <person name="Wang J."/>
            <person name="Li S."/>
            <person name="Zhang Y."/>
            <person name="Fang M."/>
            <person name="Ma L."/>
            <person name="Zhao Y."/>
            <person name="Jiang S."/>
        </authorList>
    </citation>
    <scope>NUCLEOTIDE SEQUENCE [LARGE SCALE GENOMIC DNA]</scope>
    <source>
        <strain evidence="1">S2</strain>
        <tissue evidence="1">Leaf</tissue>
    </source>
</reference>
<organism evidence="1 2">
    <name type="scientific">Pyrus ussuriensis x Pyrus communis</name>
    <dbReference type="NCBI Taxonomy" id="2448454"/>
    <lineage>
        <taxon>Eukaryota</taxon>
        <taxon>Viridiplantae</taxon>
        <taxon>Streptophyta</taxon>
        <taxon>Embryophyta</taxon>
        <taxon>Tracheophyta</taxon>
        <taxon>Spermatophyta</taxon>
        <taxon>Magnoliopsida</taxon>
        <taxon>eudicotyledons</taxon>
        <taxon>Gunneridae</taxon>
        <taxon>Pentapetalae</taxon>
        <taxon>rosids</taxon>
        <taxon>fabids</taxon>
        <taxon>Rosales</taxon>
        <taxon>Rosaceae</taxon>
        <taxon>Amygdaloideae</taxon>
        <taxon>Maleae</taxon>
        <taxon>Pyrus</taxon>
    </lineage>
</organism>
<evidence type="ECO:0000313" key="2">
    <source>
        <dbReference type="Proteomes" id="UP000327157"/>
    </source>
</evidence>
<dbReference type="AlphaFoldDB" id="A0A5N5GSN8"/>
<sequence>MPSSTKPLAPLLKKLMSSNSLKEEPLVVATYNDLGLCYKGECGGCLKIMSYHRKPDYILLWDVNEEEIFRTAGTWKVVFGKPEMV</sequence>
<accession>A0A5N5GSN8</accession>
<name>A0A5N5GSN8_9ROSA</name>
<comment type="caution">
    <text evidence="1">The sequence shown here is derived from an EMBL/GenBank/DDBJ whole genome shotgun (WGS) entry which is preliminary data.</text>
</comment>
<reference evidence="1 2" key="1">
    <citation type="submission" date="2019-09" db="EMBL/GenBank/DDBJ databases">
        <authorList>
            <person name="Ou C."/>
        </authorList>
    </citation>
    <scope>NUCLEOTIDE SEQUENCE [LARGE SCALE GENOMIC DNA]</scope>
    <source>
        <strain evidence="1">S2</strain>
        <tissue evidence="1">Leaf</tissue>
    </source>
</reference>
<proteinExistence type="predicted"/>
<protein>
    <submittedName>
        <fullName evidence="1">F-box/kelch-repeat protein</fullName>
    </submittedName>
</protein>
<dbReference type="Proteomes" id="UP000327157">
    <property type="component" value="Chromosome 9"/>
</dbReference>
<reference evidence="2" key="2">
    <citation type="submission" date="2019-10" db="EMBL/GenBank/DDBJ databases">
        <title>A de novo genome assembly of a pear dwarfing rootstock.</title>
        <authorList>
            <person name="Wang F."/>
            <person name="Wang J."/>
            <person name="Li S."/>
            <person name="Zhang Y."/>
            <person name="Fang M."/>
            <person name="Ma L."/>
            <person name="Zhao Y."/>
            <person name="Jiang S."/>
        </authorList>
    </citation>
    <scope>NUCLEOTIDE SEQUENCE [LARGE SCALE GENOMIC DNA]</scope>
</reference>
<keyword evidence="2" id="KW-1185">Reference proteome</keyword>